<dbReference type="GO" id="GO:0008168">
    <property type="term" value="F:methyltransferase activity"/>
    <property type="evidence" value="ECO:0007669"/>
    <property type="project" value="UniProtKB-KW"/>
</dbReference>
<evidence type="ECO:0000256" key="1">
    <source>
        <dbReference type="ARBA" id="ARBA00022603"/>
    </source>
</evidence>
<keyword evidence="2 4" id="KW-0808">Transferase</keyword>
<organism evidence="8 9">
    <name type="scientific">Actinocorallia aurantiaca</name>
    <dbReference type="NCBI Taxonomy" id="46204"/>
    <lineage>
        <taxon>Bacteria</taxon>
        <taxon>Bacillati</taxon>
        <taxon>Actinomycetota</taxon>
        <taxon>Actinomycetes</taxon>
        <taxon>Streptosporangiales</taxon>
        <taxon>Thermomonosporaceae</taxon>
        <taxon>Actinocorallia</taxon>
    </lineage>
</organism>
<feature type="active site" evidence="5">
    <location>
        <position position="429"/>
    </location>
</feature>
<dbReference type="InterPro" id="IPR012340">
    <property type="entry name" value="NA-bd_OB-fold"/>
</dbReference>
<keyword evidence="1 4" id="KW-0489">Methyltransferase</keyword>
<dbReference type="InterPro" id="IPR002792">
    <property type="entry name" value="TRAM_dom"/>
</dbReference>
<dbReference type="PANTHER" id="PTHR11061:SF30">
    <property type="entry name" value="TRNA (URACIL(54)-C(5))-METHYLTRANSFERASE"/>
    <property type="match status" value="1"/>
</dbReference>
<name>A0ABN3UBG4_9ACTN</name>
<dbReference type="InterPro" id="IPR030390">
    <property type="entry name" value="MeTrfase_TrmA_AS"/>
</dbReference>
<feature type="binding site" evidence="4">
    <location>
        <position position="305"/>
    </location>
    <ligand>
        <name>S-adenosyl-L-methionine</name>
        <dbReference type="ChEBI" id="CHEBI:59789"/>
    </ligand>
</feature>
<comment type="similarity">
    <text evidence="4">Belongs to the class I-like SAM-binding methyltransferase superfamily. RNA M5U methyltransferase family.</text>
</comment>
<evidence type="ECO:0000313" key="9">
    <source>
        <dbReference type="Proteomes" id="UP001501842"/>
    </source>
</evidence>
<reference evidence="8 9" key="1">
    <citation type="journal article" date="2019" name="Int. J. Syst. Evol. Microbiol.">
        <title>The Global Catalogue of Microorganisms (GCM) 10K type strain sequencing project: providing services to taxonomists for standard genome sequencing and annotation.</title>
        <authorList>
            <consortium name="The Broad Institute Genomics Platform"/>
            <consortium name="The Broad Institute Genome Sequencing Center for Infectious Disease"/>
            <person name="Wu L."/>
            <person name="Ma J."/>
        </authorList>
    </citation>
    <scope>NUCLEOTIDE SEQUENCE [LARGE SCALE GENOMIC DNA]</scope>
    <source>
        <strain evidence="8 9">JCM 8201</strain>
    </source>
</reference>
<dbReference type="Proteomes" id="UP001501842">
    <property type="component" value="Unassembled WGS sequence"/>
</dbReference>
<feature type="active site" description="Nucleophile" evidence="4">
    <location>
        <position position="429"/>
    </location>
</feature>
<dbReference type="Gene3D" id="2.40.50.1070">
    <property type="match status" value="1"/>
</dbReference>
<sequence>MTESDLLELEVGPVGHGGFCVARHEGLVVFVRHALPGELVRARVTEETRTYLRADAVEILRASPDRVEPPCMFAGPGRCGGCDWQHATPAAQRALKADVVAEQLKRLAGITRQVHVEEVPVPPVYTEDGEPLSAPPGLGWRTRVQFAVDPEGAVGLRKHRSHDLEYVDECLIAHPGVEMIGIERNRWSGASAVEGITSASTGDRLVVISEPKGRRGKPVQVPQLDVPVRLVKPERPGHGHGRPAQGPKEGRRPVVPFVREEAAGRLWQVTGSGFWQVHPGAADTLVGAVLEALQPKSGEIALDLYCGVGLFAGVLGERVGRSGLVIGVEAGGQAVRDAKFNLKDLPQVNIEQGKVEEVLAALEFGQSQRPGRAAAGSQNKRGQAAGHRGGSRVRGADITVLDPPRAGAGEKVVDEVARRTNRKIAYVSCDPATLARDLKYFSARGWVLETLRAFDLFPNTSHVECVASLVRG</sequence>
<keyword evidence="9" id="KW-1185">Reference proteome</keyword>
<evidence type="ECO:0000256" key="6">
    <source>
        <dbReference type="SAM" id="MobiDB-lite"/>
    </source>
</evidence>
<feature type="region of interest" description="Disordered" evidence="6">
    <location>
        <begin position="369"/>
        <end position="395"/>
    </location>
</feature>
<dbReference type="SUPFAM" id="SSF53335">
    <property type="entry name" value="S-adenosyl-L-methionine-dependent methyltransferases"/>
    <property type="match status" value="1"/>
</dbReference>
<evidence type="ECO:0000313" key="8">
    <source>
        <dbReference type="EMBL" id="GAA2728110.1"/>
    </source>
</evidence>
<accession>A0ABN3UBG4</accession>
<evidence type="ECO:0000256" key="4">
    <source>
        <dbReference type="PROSITE-ProRule" id="PRU01024"/>
    </source>
</evidence>
<dbReference type="Pfam" id="PF01938">
    <property type="entry name" value="TRAM"/>
    <property type="match status" value="1"/>
</dbReference>
<feature type="binding site" evidence="4">
    <location>
        <position position="402"/>
    </location>
    <ligand>
        <name>S-adenosyl-L-methionine</name>
        <dbReference type="ChEBI" id="CHEBI:59789"/>
    </ligand>
</feature>
<dbReference type="EMBL" id="BAAATZ010000012">
    <property type="protein sequence ID" value="GAA2728110.1"/>
    <property type="molecule type" value="Genomic_DNA"/>
</dbReference>
<feature type="binding site" evidence="4">
    <location>
        <position position="329"/>
    </location>
    <ligand>
        <name>S-adenosyl-L-methionine</name>
        <dbReference type="ChEBI" id="CHEBI:59789"/>
    </ligand>
</feature>
<dbReference type="GO" id="GO:0032259">
    <property type="term" value="P:methylation"/>
    <property type="evidence" value="ECO:0007669"/>
    <property type="project" value="UniProtKB-KW"/>
</dbReference>
<keyword evidence="3 4" id="KW-0949">S-adenosyl-L-methionine</keyword>
<dbReference type="Gene3D" id="3.40.50.150">
    <property type="entry name" value="Vaccinia Virus protein VP39"/>
    <property type="match status" value="1"/>
</dbReference>
<evidence type="ECO:0000256" key="3">
    <source>
        <dbReference type="ARBA" id="ARBA00022691"/>
    </source>
</evidence>
<comment type="caution">
    <text evidence="8">The sequence shown here is derived from an EMBL/GenBank/DDBJ whole genome shotgun (WGS) entry which is preliminary data.</text>
</comment>
<dbReference type="Pfam" id="PF05958">
    <property type="entry name" value="tRNA_U5-meth_tr"/>
    <property type="match status" value="1"/>
</dbReference>
<evidence type="ECO:0000256" key="5">
    <source>
        <dbReference type="PROSITE-ProRule" id="PRU10015"/>
    </source>
</evidence>
<feature type="domain" description="TRAM" evidence="7">
    <location>
        <begin position="1"/>
        <end position="58"/>
    </location>
</feature>
<dbReference type="PANTHER" id="PTHR11061">
    <property type="entry name" value="RNA M5U METHYLTRANSFERASE"/>
    <property type="match status" value="1"/>
</dbReference>
<dbReference type="Gene3D" id="2.40.50.140">
    <property type="entry name" value="Nucleic acid-binding proteins"/>
    <property type="match status" value="1"/>
</dbReference>
<protein>
    <submittedName>
        <fullName evidence="8">Class I SAM-dependent RNA methyltransferase</fullName>
    </submittedName>
</protein>
<dbReference type="SUPFAM" id="SSF50249">
    <property type="entry name" value="Nucleic acid-binding proteins"/>
    <property type="match status" value="1"/>
</dbReference>
<dbReference type="PROSITE" id="PS50926">
    <property type="entry name" value="TRAM"/>
    <property type="match status" value="1"/>
</dbReference>
<dbReference type="PROSITE" id="PS51687">
    <property type="entry name" value="SAM_MT_RNA_M5U"/>
    <property type="match status" value="1"/>
</dbReference>
<proteinExistence type="inferred from homology"/>
<feature type="binding site" evidence="4">
    <location>
        <position position="276"/>
    </location>
    <ligand>
        <name>S-adenosyl-L-methionine</name>
        <dbReference type="ChEBI" id="CHEBI:59789"/>
    </ligand>
</feature>
<gene>
    <name evidence="8" type="ORF">GCM10010439_35610</name>
</gene>
<dbReference type="InterPro" id="IPR010280">
    <property type="entry name" value="U5_MeTrfase_fam"/>
</dbReference>
<evidence type="ECO:0000259" key="7">
    <source>
        <dbReference type="PROSITE" id="PS50926"/>
    </source>
</evidence>
<dbReference type="PROSITE" id="PS01230">
    <property type="entry name" value="TRMA_1"/>
    <property type="match status" value="1"/>
</dbReference>
<dbReference type="InterPro" id="IPR029063">
    <property type="entry name" value="SAM-dependent_MTases_sf"/>
</dbReference>
<dbReference type="RefSeq" id="WP_344451539.1">
    <property type="nucleotide sequence ID" value="NZ_BAAATZ010000012.1"/>
</dbReference>
<evidence type="ECO:0000256" key="2">
    <source>
        <dbReference type="ARBA" id="ARBA00022679"/>
    </source>
</evidence>
<feature type="region of interest" description="Disordered" evidence="6">
    <location>
        <begin position="231"/>
        <end position="252"/>
    </location>
</feature>